<dbReference type="Proteomes" id="UP000281553">
    <property type="component" value="Unassembled WGS sequence"/>
</dbReference>
<evidence type="ECO:0000313" key="2">
    <source>
        <dbReference type="Proteomes" id="UP000281553"/>
    </source>
</evidence>
<evidence type="ECO:0000313" key="1">
    <source>
        <dbReference type="EMBL" id="VDN09883.1"/>
    </source>
</evidence>
<dbReference type="AlphaFoldDB" id="A0A3P7LGT0"/>
<name>A0A3P7LGT0_DIBLA</name>
<accession>A0A3P7LGT0</accession>
<dbReference type="OrthoDB" id="10341064at2759"/>
<keyword evidence="2" id="KW-1185">Reference proteome</keyword>
<dbReference type="EMBL" id="UYRU01047990">
    <property type="protein sequence ID" value="VDN09883.1"/>
    <property type="molecule type" value="Genomic_DNA"/>
</dbReference>
<reference evidence="1 2" key="1">
    <citation type="submission" date="2018-11" db="EMBL/GenBank/DDBJ databases">
        <authorList>
            <consortium name="Pathogen Informatics"/>
        </authorList>
    </citation>
    <scope>NUCLEOTIDE SEQUENCE [LARGE SCALE GENOMIC DNA]</scope>
</reference>
<proteinExistence type="predicted"/>
<protein>
    <submittedName>
        <fullName evidence="1">Uncharacterized protein</fullName>
    </submittedName>
</protein>
<sequence length="127" mass="14844">MVTYADQNFTMQKSKEAFRIQKKNLRGTKRFFFHNAQLPLKEDTVVFLRVFFTHAITDKNILAETFSFQLDPAKGFVPPLFDYLSTYVLPGMLTQKGNMNKLTNKEHADFCDFVQDYLRSMESKQAI</sequence>
<organism evidence="1 2">
    <name type="scientific">Dibothriocephalus latus</name>
    <name type="common">Fish tapeworm</name>
    <name type="synonym">Diphyllobothrium latum</name>
    <dbReference type="NCBI Taxonomy" id="60516"/>
    <lineage>
        <taxon>Eukaryota</taxon>
        <taxon>Metazoa</taxon>
        <taxon>Spiralia</taxon>
        <taxon>Lophotrochozoa</taxon>
        <taxon>Platyhelminthes</taxon>
        <taxon>Cestoda</taxon>
        <taxon>Eucestoda</taxon>
        <taxon>Diphyllobothriidea</taxon>
        <taxon>Diphyllobothriidae</taxon>
        <taxon>Dibothriocephalus</taxon>
    </lineage>
</organism>
<gene>
    <name evidence="1" type="ORF">DILT_LOCUS5714</name>
</gene>